<dbReference type="InterPro" id="IPR020472">
    <property type="entry name" value="WD40_PAC1"/>
</dbReference>
<feature type="repeat" description="WD" evidence="3">
    <location>
        <begin position="190"/>
        <end position="231"/>
    </location>
</feature>
<dbReference type="Proteomes" id="UP000297245">
    <property type="component" value="Unassembled WGS sequence"/>
</dbReference>
<dbReference type="EMBL" id="ML180233">
    <property type="protein sequence ID" value="THU78235.1"/>
    <property type="molecule type" value="Genomic_DNA"/>
</dbReference>
<evidence type="ECO:0000313" key="4">
    <source>
        <dbReference type="EMBL" id="THU78235.1"/>
    </source>
</evidence>
<dbReference type="PROSITE" id="PS50082">
    <property type="entry name" value="WD_REPEATS_2"/>
    <property type="match status" value="3"/>
</dbReference>
<dbReference type="InterPro" id="IPR015943">
    <property type="entry name" value="WD40/YVTN_repeat-like_dom_sf"/>
</dbReference>
<keyword evidence="2" id="KW-0677">Repeat</keyword>
<dbReference type="Pfam" id="PF00400">
    <property type="entry name" value="WD40"/>
    <property type="match status" value="4"/>
</dbReference>
<feature type="non-terminal residue" evidence="4">
    <location>
        <position position="347"/>
    </location>
</feature>
<dbReference type="PROSITE" id="PS50294">
    <property type="entry name" value="WD_REPEATS_REGION"/>
    <property type="match status" value="3"/>
</dbReference>
<organism evidence="4 5">
    <name type="scientific">Dendrothele bispora (strain CBS 962.96)</name>
    <dbReference type="NCBI Taxonomy" id="1314807"/>
    <lineage>
        <taxon>Eukaryota</taxon>
        <taxon>Fungi</taxon>
        <taxon>Dikarya</taxon>
        <taxon>Basidiomycota</taxon>
        <taxon>Agaricomycotina</taxon>
        <taxon>Agaricomycetes</taxon>
        <taxon>Agaricomycetidae</taxon>
        <taxon>Agaricales</taxon>
        <taxon>Agaricales incertae sedis</taxon>
        <taxon>Dendrothele</taxon>
    </lineage>
</organism>
<evidence type="ECO:0000256" key="3">
    <source>
        <dbReference type="PROSITE-ProRule" id="PRU00221"/>
    </source>
</evidence>
<dbReference type="CDD" id="cd00200">
    <property type="entry name" value="WD40"/>
    <property type="match status" value="1"/>
</dbReference>
<dbReference type="AlphaFoldDB" id="A0A4V4HB78"/>
<feature type="repeat" description="WD" evidence="3">
    <location>
        <begin position="105"/>
        <end position="146"/>
    </location>
</feature>
<dbReference type="OrthoDB" id="2615105at2759"/>
<dbReference type="PANTHER" id="PTHR22847:SF637">
    <property type="entry name" value="WD REPEAT DOMAIN 5B"/>
    <property type="match status" value="1"/>
</dbReference>
<proteinExistence type="predicted"/>
<feature type="non-terminal residue" evidence="4">
    <location>
        <position position="1"/>
    </location>
</feature>
<dbReference type="PRINTS" id="PR00320">
    <property type="entry name" value="GPROTEINBRPT"/>
</dbReference>
<dbReference type="SUPFAM" id="SSF50978">
    <property type="entry name" value="WD40 repeat-like"/>
    <property type="match status" value="1"/>
</dbReference>
<dbReference type="GO" id="GO:1990234">
    <property type="term" value="C:transferase complex"/>
    <property type="evidence" value="ECO:0007669"/>
    <property type="project" value="UniProtKB-ARBA"/>
</dbReference>
<sequence>DMHKFIANFFQPISHSTPHLYISALALAPTHSWVAKLYQKHLKSAVQINMYGKDRHWPSNTHVIEAGFGVSAVCFSLDTNMAVGFWSGKIKIYNHHTGQPTGSDLIGHTDVVQCVCFSPDGAQIASGSNDNTVRVWDVRTQQQVVEAFMGHTGSVNSVTYSPDGRSIVSGSYDKTVCILDAQTAKQIAKYTEHKGSVMSVAYSFSGSQIVSGSSDETARIWDVNTGQQIQKLESHNQIHSVQFLSDDTILVCGYKHITKWEVQTGKRTMLKITSTKVAYSPDQSQIGQLVVLYSPRKKIAKLWNIDSGHPIGELSLSDTISCACFSPDGKYLVTQCEQSTHIWNTQS</sequence>
<accession>A0A4V4HB78</accession>
<dbReference type="PANTHER" id="PTHR22847">
    <property type="entry name" value="WD40 REPEAT PROTEIN"/>
    <property type="match status" value="1"/>
</dbReference>
<dbReference type="SMART" id="SM00320">
    <property type="entry name" value="WD40"/>
    <property type="match status" value="6"/>
</dbReference>
<keyword evidence="1 3" id="KW-0853">WD repeat</keyword>
<evidence type="ECO:0000313" key="5">
    <source>
        <dbReference type="Proteomes" id="UP000297245"/>
    </source>
</evidence>
<evidence type="ECO:0000256" key="2">
    <source>
        <dbReference type="ARBA" id="ARBA00022737"/>
    </source>
</evidence>
<dbReference type="InterPro" id="IPR001680">
    <property type="entry name" value="WD40_rpt"/>
</dbReference>
<feature type="repeat" description="WD" evidence="3">
    <location>
        <begin position="148"/>
        <end position="189"/>
    </location>
</feature>
<dbReference type="PROSITE" id="PS00678">
    <property type="entry name" value="WD_REPEATS_1"/>
    <property type="match status" value="2"/>
</dbReference>
<dbReference type="InterPro" id="IPR019775">
    <property type="entry name" value="WD40_repeat_CS"/>
</dbReference>
<reference evidence="4 5" key="1">
    <citation type="journal article" date="2019" name="Nat. Ecol. Evol.">
        <title>Megaphylogeny resolves global patterns of mushroom evolution.</title>
        <authorList>
            <person name="Varga T."/>
            <person name="Krizsan K."/>
            <person name="Foldi C."/>
            <person name="Dima B."/>
            <person name="Sanchez-Garcia M."/>
            <person name="Sanchez-Ramirez S."/>
            <person name="Szollosi G.J."/>
            <person name="Szarkandi J.G."/>
            <person name="Papp V."/>
            <person name="Albert L."/>
            <person name="Andreopoulos W."/>
            <person name="Angelini C."/>
            <person name="Antonin V."/>
            <person name="Barry K.W."/>
            <person name="Bougher N.L."/>
            <person name="Buchanan P."/>
            <person name="Buyck B."/>
            <person name="Bense V."/>
            <person name="Catcheside P."/>
            <person name="Chovatia M."/>
            <person name="Cooper J."/>
            <person name="Damon W."/>
            <person name="Desjardin D."/>
            <person name="Finy P."/>
            <person name="Geml J."/>
            <person name="Haridas S."/>
            <person name="Hughes K."/>
            <person name="Justo A."/>
            <person name="Karasinski D."/>
            <person name="Kautmanova I."/>
            <person name="Kiss B."/>
            <person name="Kocsube S."/>
            <person name="Kotiranta H."/>
            <person name="LaButti K.M."/>
            <person name="Lechner B.E."/>
            <person name="Liimatainen K."/>
            <person name="Lipzen A."/>
            <person name="Lukacs Z."/>
            <person name="Mihaltcheva S."/>
            <person name="Morgado L.N."/>
            <person name="Niskanen T."/>
            <person name="Noordeloos M.E."/>
            <person name="Ohm R.A."/>
            <person name="Ortiz-Santana B."/>
            <person name="Ovrebo C."/>
            <person name="Racz N."/>
            <person name="Riley R."/>
            <person name="Savchenko A."/>
            <person name="Shiryaev A."/>
            <person name="Soop K."/>
            <person name="Spirin V."/>
            <person name="Szebenyi C."/>
            <person name="Tomsovsky M."/>
            <person name="Tulloss R.E."/>
            <person name="Uehling J."/>
            <person name="Grigoriev I.V."/>
            <person name="Vagvolgyi C."/>
            <person name="Papp T."/>
            <person name="Martin F.M."/>
            <person name="Miettinen O."/>
            <person name="Hibbett D.S."/>
            <person name="Nagy L.G."/>
        </authorList>
    </citation>
    <scope>NUCLEOTIDE SEQUENCE [LARGE SCALE GENOMIC DNA]</scope>
    <source>
        <strain evidence="4 5">CBS 962.96</strain>
    </source>
</reference>
<keyword evidence="5" id="KW-1185">Reference proteome</keyword>
<dbReference type="InterPro" id="IPR036322">
    <property type="entry name" value="WD40_repeat_dom_sf"/>
</dbReference>
<evidence type="ECO:0000256" key="1">
    <source>
        <dbReference type="ARBA" id="ARBA00022574"/>
    </source>
</evidence>
<name>A0A4V4HB78_DENBC</name>
<dbReference type="Gene3D" id="2.130.10.10">
    <property type="entry name" value="YVTN repeat-like/Quinoprotein amine dehydrogenase"/>
    <property type="match status" value="3"/>
</dbReference>
<protein>
    <submittedName>
        <fullName evidence="4">WD40 repeat-like protein</fullName>
    </submittedName>
</protein>
<gene>
    <name evidence="4" type="ORF">K435DRAFT_590346</name>
</gene>